<proteinExistence type="predicted"/>
<comment type="caution">
    <text evidence="2">The sequence shown here is derived from an EMBL/GenBank/DDBJ whole genome shotgun (WGS) entry which is preliminary data.</text>
</comment>
<evidence type="ECO:0008006" key="3">
    <source>
        <dbReference type="Google" id="ProtNLM"/>
    </source>
</evidence>
<dbReference type="AlphaFoldDB" id="X1ST56"/>
<dbReference type="Gene3D" id="1.10.1660.10">
    <property type="match status" value="1"/>
</dbReference>
<evidence type="ECO:0000256" key="1">
    <source>
        <dbReference type="SAM" id="MobiDB-lite"/>
    </source>
</evidence>
<accession>X1ST56</accession>
<evidence type="ECO:0000313" key="2">
    <source>
        <dbReference type="EMBL" id="GAI96118.1"/>
    </source>
</evidence>
<dbReference type="SUPFAM" id="SSF46955">
    <property type="entry name" value="Putative DNA-binding domain"/>
    <property type="match status" value="1"/>
</dbReference>
<protein>
    <recommendedName>
        <fullName evidence="3">HTH merR-type domain-containing protein</fullName>
    </recommendedName>
</protein>
<reference evidence="2" key="1">
    <citation type="journal article" date="2014" name="Front. Microbiol.">
        <title>High frequency of phylogenetically diverse reductive dehalogenase-homologous genes in deep subseafloor sedimentary metagenomes.</title>
        <authorList>
            <person name="Kawai M."/>
            <person name="Futagami T."/>
            <person name="Toyoda A."/>
            <person name="Takaki Y."/>
            <person name="Nishi S."/>
            <person name="Hori S."/>
            <person name="Arai W."/>
            <person name="Tsubouchi T."/>
            <person name="Morono Y."/>
            <person name="Uchiyama I."/>
            <person name="Ito T."/>
            <person name="Fujiyama A."/>
            <person name="Inagaki F."/>
            <person name="Takami H."/>
        </authorList>
    </citation>
    <scope>NUCLEOTIDE SEQUENCE</scope>
    <source>
        <strain evidence="2">Expedition CK06-06</strain>
    </source>
</reference>
<name>X1ST56_9ZZZZ</name>
<feature type="region of interest" description="Disordered" evidence="1">
    <location>
        <begin position="27"/>
        <end position="48"/>
    </location>
</feature>
<dbReference type="InterPro" id="IPR009061">
    <property type="entry name" value="DNA-bd_dom_put_sf"/>
</dbReference>
<feature type="non-terminal residue" evidence="2">
    <location>
        <position position="1"/>
    </location>
</feature>
<dbReference type="EMBL" id="BARW01020821">
    <property type="protein sequence ID" value="GAI96118.1"/>
    <property type="molecule type" value="Genomic_DNA"/>
</dbReference>
<gene>
    <name evidence="2" type="ORF">S12H4_35101</name>
</gene>
<sequence length="126" mass="14221">DGDRGGRRESALCCHWTHKHHCTTLIPASQTSGHSASRRNPRERQDMIPSQIVREKAGLSQRRLIYMRKLGLIPRPTRIPRPGRHGSAFAYPATIFTRLHVIDFLQAHGFTLAQIAQSARGTPFEC</sequence>
<organism evidence="2">
    <name type="scientific">marine sediment metagenome</name>
    <dbReference type="NCBI Taxonomy" id="412755"/>
    <lineage>
        <taxon>unclassified sequences</taxon>
        <taxon>metagenomes</taxon>
        <taxon>ecological metagenomes</taxon>
    </lineage>
</organism>